<dbReference type="SUPFAM" id="SSF56112">
    <property type="entry name" value="Protein kinase-like (PK-like)"/>
    <property type="match status" value="1"/>
</dbReference>
<name>A0ABR4KUN3_9EURO</name>
<feature type="domain" description="Protein kinase" evidence="1">
    <location>
        <begin position="1"/>
        <end position="342"/>
    </location>
</feature>
<dbReference type="Pfam" id="PF24476">
    <property type="entry name" value="DUF7580"/>
    <property type="match status" value="1"/>
</dbReference>
<dbReference type="Proteomes" id="UP001610446">
    <property type="component" value="Unassembled WGS sequence"/>
</dbReference>
<reference evidence="2 3" key="1">
    <citation type="submission" date="2024-07" db="EMBL/GenBank/DDBJ databases">
        <title>Section-level genome sequencing and comparative genomics of Aspergillus sections Usti and Cavernicolus.</title>
        <authorList>
            <consortium name="Lawrence Berkeley National Laboratory"/>
            <person name="Nybo J.L."/>
            <person name="Vesth T.C."/>
            <person name="Theobald S."/>
            <person name="Frisvad J.C."/>
            <person name="Larsen T.O."/>
            <person name="Kjaerboelling I."/>
            <person name="Rothschild-Mancinelli K."/>
            <person name="Lyhne E.K."/>
            <person name="Kogle M.E."/>
            <person name="Barry K."/>
            <person name="Clum A."/>
            <person name="Na H."/>
            <person name="Ledsgaard L."/>
            <person name="Lin J."/>
            <person name="Lipzen A."/>
            <person name="Kuo A."/>
            <person name="Riley R."/>
            <person name="Mondo S."/>
            <person name="Labutti K."/>
            <person name="Haridas S."/>
            <person name="Pangalinan J."/>
            <person name="Salamov A.A."/>
            <person name="Simmons B.A."/>
            <person name="Magnuson J.K."/>
            <person name="Chen J."/>
            <person name="Drula E."/>
            <person name="Henrissat B."/>
            <person name="Wiebenga A."/>
            <person name="Lubbers R.J."/>
            <person name="Gomes A.C."/>
            <person name="Makela M.R."/>
            <person name="Stajich J."/>
            <person name="Grigoriev I.V."/>
            <person name="Mortensen U.H."/>
            <person name="De Vries R.P."/>
            <person name="Baker S.E."/>
            <person name="Andersen M.R."/>
        </authorList>
    </citation>
    <scope>NUCLEOTIDE SEQUENCE [LARGE SCALE GENOMIC DNA]</scope>
    <source>
        <strain evidence="2 3">CBS 123904</strain>
    </source>
</reference>
<protein>
    <recommendedName>
        <fullName evidence="1">Protein kinase domain-containing protein</fullName>
    </recommendedName>
</protein>
<dbReference type="PANTHER" id="PTHR37542">
    <property type="entry name" value="HELO DOMAIN-CONTAINING PROTEIN-RELATED"/>
    <property type="match status" value="1"/>
</dbReference>
<proteinExistence type="predicted"/>
<dbReference type="InterPro" id="IPR011009">
    <property type="entry name" value="Kinase-like_dom_sf"/>
</dbReference>
<evidence type="ECO:0000313" key="2">
    <source>
        <dbReference type="EMBL" id="KAL2855975.1"/>
    </source>
</evidence>
<dbReference type="PANTHER" id="PTHR37542:SF3">
    <property type="entry name" value="PRION-INHIBITION AND PROPAGATION HELO DOMAIN-CONTAINING PROTEIN"/>
    <property type="match status" value="1"/>
</dbReference>
<accession>A0ABR4KUN3</accession>
<evidence type="ECO:0000259" key="1">
    <source>
        <dbReference type="PROSITE" id="PS50011"/>
    </source>
</evidence>
<keyword evidence="3" id="KW-1185">Reference proteome</keyword>
<dbReference type="EMBL" id="JBFXLU010000008">
    <property type="protein sequence ID" value="KAL2855975.1"/>
    <property type="molecule type" value="Genomic_DNA"/>
</dbReference>
<comment type="caution">
    <text evidence="2">The sequence shown here is derived from an EMBL/GenBank/DDBJ whole genome shotgun (WGS) entry which is preliminary data.</text>
</comment>
<dbReference type="PROSITE" id="PS50011">
    <property type="entry name" value="PROTEIN_KINASE_DOM"/>
    <property type="match status" value="1"/>
</dbReference>
<sequence>MQMQTRGLVFIAYFPYLAQLPSQPVNKLAKVGLRECILLSNPKRFHQLTADNLPKRLLIAATFGSVVISVHFLPQHDTIRKPCNVGWTLVQSWHQMFVNAIHDAQSKRNHRNRYFFVSYISISNPVEMHIKSNTRHQHPLCPLMPYRILGSQYKGPTLEPRFILARELSAALSQFHTVNWIHKSFRSNNIVFFQDTQWKDMTPPLHHPDLFGRDYTRPESGFSSRVDEKDDIEEKIYRHPEQWGLPTSSFSRLHDIYSLGVVLLEIGFWKPAISLHRWGFKNLGVGSEVKDYLIATARHQSLRAAMGERYQNLVLSCLQSSFEDCDPATGTVAVEIFKNEVIDALDGIIRGFFQ</sequence>
<dbReference type="Gene3D" id="1.10.510.10">
    <property type="entry name" value="Transferase(Phosphotransferase) domain 1"/>
    <property type="match status" value="1"/>
</dbReference>
<evidence type="ECO:0000313" key="3">
    <source>
        <dbReference type="Proteomes" id="UP001610446"/>
    </source>
</evidence>
<gene>
    <name evidence="2" type="ORF">BJY01DRAFT_242914</name>
</gene>
<organism evidence="2 3">
    <name type="scientific">Aspergillus pseudoustus</name>
    <dbReference type="NCBI Taxonomy" id="1810923"/>
    <lineage>
        <taxon>Eukaryota</taxon>
        <taxon>Fungi</taxon>
        <taxon>Dikarya</taxon>
        <taxon>Ascomycota</taxon>
        <taxon>Pezizomycotina</taxon>
        <taxon>Eurotiomycetes</taxon>
        <taxon>Eurotiomycetidae</taxon>
        <taxon>Eurotiales</taxon>
        <taxon>Aspergillaceae</taxon>
        <taxon>Aspergillus</taxon>
        <taxon>Aspergillus subgen. Nidulantes</taxon>
    </lineage>
</organism>
<dbReference type="InterPro" id="IPR000719">
    <property type="entry name" value="Prot_kinase_dom"/>
</dbReference>
<dbReference type="InterPro" id="IPR056002">
    <property type="entry name" value="DUF7580"/>
</dbReference>